<gene>
    <name evidence="2" type="ORF">S01H4_57083</name>
</gene>
<dbReference type="Pfam" id="PF01345">
    <property type="entry name" value="DUF11"/>
    <property type="match status" value="2"/>
</dbReference>
<feature type="domain" description="DUF11" evidence="1">
    <location>
        <begin position="149"/>
        <end position="230"/>
    </location>
</feature>
<dbReference type="InterPro" id="IPR047589">
    <property type="entry name" value="DUF11_rpt"/>
</dbReference>
<feature type="non-terminal residue" evidence="2">
    <location>
        <position position="1"/>
    </location>
</feature>
<accession>X1FA56</accession>
<dbReference type="InterPro" id="IPR013783">
    <property type="entry name" value="Ig-like_fold"/>
</dbReference>
<dbReference type="EMBL" id="BART01033164">
    <property type="protein sequence ID" value="GAH17633.1"/>
    <property type="molecule type" value="Genomic_DNA"/>
</dbReference>
<evidence type="ECO:0000313" key="2">
    <source>
        <dbReference type="EMBL" id="GAH17633.1"/>
    </source>
</evidence>
<dbReference type="PANTHER" id="PTHR34819:SF3">
    <property type="entry name" value="CELL SURFACE PROTEIN"/>
    <property type="match status" value="1"/>
</dbReference>
<dbReference type="InterPro" id="IPR051172">
    <property type="entry name" value="Chlamydia_OmcB"/>
</dbReference>
<feature type="non-terminal residue" evidence="2">
    <location>
        <position position="235"/>
    </location>
</feature>
<sequence length="235" mass="24292">QRINTSLDADPDPANNTFTLDTSIGTSTDLSIEKSAPATATAGEEITYTLTLTNPGPSDALEVTVTDPVPSGTEYVADTSDGTYDPLRGIWTIGTLALGSSKSLDITLRILSDTTGSLTDTATVSSTTSDPDPANNKVSLTTSVETSADLTITKSSSPDPVIAGESLTYSINVMNPGPSDAVNVVITETYQANFIFSSSTPSPDSGSTNQWTFRAIRAGESQTISIKGGVDPLAS</sequence>
<dbReference type="AlphaFoldDB" id="X1FA56"/>
<protein>
    <recommendedName>
        <fullName evidence="1">DUF11 domain-containing protein</fullName>
    </recommendedName>
</protein>
<organism evidence="2">
    <name type="scientific">marine sediment metagenome</name>
    <dbReference type="NCBI Taxonomy" id="412755"/>
    <lineage>
        <taxon>unclassified sequences</taxon>
        <taxon>metagenomes</taxon>
        <taxon>ecological metagenomes</taxon>
    </lineage>
</organism>
<reference evidence="2" key="1">
    <citation type="journal article" date="2014" name="Front. Microbiol.">
        <title>High frequency of phylogenetically diverse reductive dehalogenase-homologous genes in deep subseafloor sedimentary metagenomes.</title>
        <authorList>
            <person name="Kawai M."/>
            <person name="Futagami T."/>
            <person name="Toyoda A."/>
            <person name="Takaki Y."/>
            <person name="Nishi S."/>
            <person name="Hori S."/>
            <person name="Arai W."/>
            <person name="Tsubouchi T."/>
            <person name="Morono Y."/>
            <person name="Uchiyama I."/>
            <person name="Ito T."/>
            <person name="Fujiyama A."/>
            <person name="Inagaki F."/>
            <person name="Takami H."/>
        </authorList>
    </citation>
    <scope>NUCLEOTIDE SEQUENCE</scope>
    <source>
        <strain evidence="2">Expedition CK06-06</strain>
    </source>
</reference>
<evidence type="ECO:0000259" key="1">
    <source>
        <dbReference type="Pfam" id="PF01345"/>
    </source>
</evidence>
<dbReference type="InterPro" id="IPR001434">
    <property type="entry name" value="OmcB-like_DUF11"/>
</dbReference>
<comment type="caution">
    <text evidence="2">The sequence shown here is derived from an EMBL/GenBank/DDBJ whole genome shotgun (WGS) entry which is preliminary data.</text>
</comment>
<dbReference type="PANTHER" id="PTHR34819">
    <property type="entry name" value="LARGE CYSTEINE-RICH PERIPLASMIC PROTEIN OMCB"/>
    <property type="match status" value="1"/>
</dbReference>
<dbReference type="Gene3D" id="2.60.40.10">
    <property type="entry name" value="Immunoglobulins"/>
    <property type="match status" value="2"/>
</dbReference>
<feature type="domain" description="DUF11" evidence="1">
    <location>
        <begin position="29"/>
        <end position="141"/>
    </location>
</feature>
<dbReference type="NCBIfam" id="TIGR01451">
    <property type="entry name" value="B_ant_repeat"/>
    <property type="match status" value="2"/>
</dbReference>
<proteinExistence type="predicted"/>
<name>X1FA56_9ZZZZ</name>